<evidence type="ECO:0000256" key="6">
    <source>
        <dbReference type="ARBA" id="ARBA00023163"/>
    </source>
</evidence>
<dbReference type="PANTHER" id="PTHR16223">
    <property type="entry name" value="TRANSCRIPTION FACTOR BHLH83-RELATED"/>
    <property type="match status" value="1"/>
</dbReference>
<accession>A0AAP0GD33</accession>
<dbReference type="InterPro" id="IPR011598">
    <property type="entry name" value="bHLH_dom"/>
</dbReference>
<comment type="caution">
    <text evidence="9">The sequence shown here is derived from an EMBL/GenBank/DDBJ whole genome shotgun (WGS) entry which is preliminary data.</text>
</comment>
<evidence type="ECO:0000256" key="7">
    <source>
        <dbReference type="ARBA" id="ARBA00023242"/>
    </source>
</evidence>
<dbReference type="AlphaFoldDB" id="A0AAP0GD33"/>
<name>A0AAP0GD33_9ASPA</name>
<evidence type="ECO:0000256" key="5">
    <source>
        <dbReference type="ARBA" id="ARBA00023125"/>
    </source>
</evidence>
<protein>
    <submittedName>
        <fullName evidence="9">Transcription factor bHLH123</fullName>
    </submittedName>
</protein>
<dbReference type="InterPro" id="IPR045239">
    <property type="entry name" value="bHLH95_bHLH"/>
</dbReference>
<evidence type="ECO:0000256" key="2">
    <source>
        <dbReference type="ARBA" id="ARBA00005510"/>
    </source>
</evidence>
<dbReference type="GO" id="GO:0046983">
    <property type="term" value="F:protein dimerization activity"/>
    <property type="evidence" value="ECO:0007669"/>
    <property type="project" value="InterPro"/>
</dbReference>
<dbReference type="GO" id="GO:0005634">
    <property type="term" value="C:nucleus"/>
    <property type="evidence" value="ECO:0007669"/>
    <property type="project" value="UniProtKB-SubCell"/>
</dbReference>
<dbReference type="FunFam" id="4.10.280.10:FF:000032">
    <property type="entry name" value="Transcription factor bHLH123 family"/>
    <property type="match status" value="1"/>
</dbReference>
<dbReference type="GO" id="GO:0000978">
    <property type="term" value="F:RNA polymerase II cis-regulatory region sequence-specific DNA binding"/>
    <property type="evidence" value="ECO:0007669"/>
    <property type="project" value="TreeGrafter"/>
</dbReference>
<keyword evidence="6" id="KW-0804">Transcription</keyword>
<dbReference type="InterPro" id="IPR036638">
    <property type="entry name" value="HLH_DNA-bd_sf"/>
</dbReference>
<dbReference type="GO" id="GO:0000981">
    <property type="term" value="F:DNA-binding transcription factor activity, RNA polymerase II-specific"/>
    <property type="evidence" value="ECO:0007669"/>
    <property type="project" value="TreeGrafter"/>
</dbReference>
<organism evidence="9 10">
    <name type="scientific">Platanthera zijinensis</name>
    <dbReference type="NCBI Taxonomy" id="2320716"/>
    <lineage>
        <taxon>Eukaryota</taxon>
        <taxon>Viridiplantae</taxon>
        <taxon>Streptophyta</taxon>
        <taxon>Embryophyta</taxon>
        <taxon>Tracheophyta</taxon>
        <taxon>Spermatophyta</taxon>
        <taxon>Magnoliopsida</taxon>
        <taxon>Liliopsida</taxon>
        <taxon>Asparagales</taxon>
        <taxon>Orchidaceae</taxon>
        <taxon>Orchidoideae</taxon>
        <taxon>Orchideae</taxon>
        <taxon>Orchidinae</taxon>
        <taxon>Platanthera</taxon>
    </lineage>
</organism>
<dbReference type="PANTHER" id="PTHR16223:SF238">
    <property type="entry name" value="TRANSCRIPTION FACTOR BHLH114"/>
    <property type="match status" value="1"/>
</dbReference>
<evidence type="ECO:0000256" key="3">
    <source>
        <dbReference type="ARBA" id="ARBA00011738"/>
    </source>
</evidence>
<proteinExistence type="inferred from homology"/>
<sequence>MADELQVSTGSGSWWCSGTRCGGGDGQMSVCGDLGGNFGWSPSALTKARADDSRAGSFGNSPTASCVTFQESQTLQLSDGIASMPAVDTSSKLSVCRLSPPPPVDYWSQSFLDENPEMYPLKETSYDFFTDPSSSEPPTMNNIPPFSSLGTSFLSSFLGDEARSSCPTHHEFLDILKSSQQSSFLNADASLHSNENYWAFCSSRPMQLTKSTGGLTPEEKLKSYIHTMKPDSEAVRKSSSAPVLKKPRIESLSPLPTLKVRKEKLCDRIAALQQLVSPFGKTDTASVLYEAIEYIKFLHEQVRTLSSPYFRSGIQINNNQQNLERTKEGQNSQMEELRNRGLCLVPISSTFVVSCSEIPSIDFWVPPAFDLSYI</sequence>
<dbReference type="SUPFAM" id="SSF47459">
    <property type="entry name" value="HLH, helix-loop-helix DNA-binding domain"/>
    <property type="match status" value="1"/>
</dbReference>
<comment type="subcellular location">
    <subcellularLocation>
        <location evidence="1">Nucleus</location>
    </subcellularLocation>
</comment>
<keyword evidence="10" id="KW-1185">Reference proteome</keyword>
<evidence type="ECO:0000313" key="9">
    <source>
        <dbReference type="EMBL" id="KAK8952074.1"/>
    </source>
</evidence>
<evidence type="ECO:0000313" key="10">
    <source>
        <dbReference type="Proteomes" id="UP001418222"/>
    </source>
</evidence>
<gene>
    <name evidence="9" type="primary">BHLH123</name>
    <name evidence="9" type="ORF">KSP39_PZI003319</name>
</gene>
<evidence type="ECO:0000259" key="8">
    <source>
        <dbReference type="PROSITE" id="PS50888"/>
    </source>
</evidence>
<keyword evidence="7" id="KW-0539">Nucleus</keyword>
<keyword evidence="5" id="KW-0238">DNA-binding</keyword>
<evidence type="ECO:0000256" key="1">
    <source>
        <dbReference type="ARBA" id="ARBA00004123"/>
    </source>
</evidence>
<feature type="domain" description="BHLH" evidence="8">
    <location>
        <begin position="249"/>
        <end position="298"/>
    </location>
</feature>
<dbReference type="Proteomes" id="UP001418222">
    <property type="component" value="Unassembled WGS sequence"/>
</dbReference>
<dbReference type="InterPro" id="IPR045843">
    <property type="entry name" value="IND-like"/>
</dbReference>
<evidence type="ECO:0000256" key="4">
    <source>
        <dbReference type="ARBA" id="ARBA00023015"/>
    </source>
</evidence>
<keyword evidence="4" id="KW-0805">Transcription regulation</keyword>
<dbReference type="SMART" id="SM00353">
    <property type="entry name" value="HLH"/>
    <property type="match status" value="1"/>
</dbReference>
<comment type="similarity">
    <text evidence="2">Belongs to the bHLH protein family.</text>
</comment>
<dbReference type="PROSITE" id="PS50888">
    <property type="entry name" value="BHLH"/>
    <property type="match status" value="1"/>
</dbReference>
<reference evidence="9 10" key="1">
    <citation type="journal article" date="2022" name="Nat. Plants">
        <title>Genomes of leafy and leafless Platanthera orchids illuminate the evolution of mycoheterotrophy.</title>
        <authorList>
            <person name="Li M.H."/>
            <person name="Liu K.W."/>
            <person name="Li Z."/>
            <person name="Lu H.C."/>
            <person name="Ye Q.L."/>
            <person name="Zhang D."/>
            <person name="Wang J.Y."/>
            <person name="Li Y.F."/>
            <person name="Zhong Z.M."/>
            <person name="Liu X."/>
            <person name="Yu X."/>
            <person name="Liu D.K."/>
            <person name="Tu X.D."/>
            <person name="Liu B."/>
            <person name="Hao Y."/>
            <person name="Liao X.Y."/>
            <person name="Jiang Y.T."/>
            <person name="Sun W.H."/>
            <person name="Chen J."/>
            <person name="Chen Y.Q."/>
            <person name="Ai Y."/>
            <person name="Zhai J.W."/>
            <person name="Wu S.S."/>
            <person name="Zhou Z."/>
            <person name="Hsiao Y.Y."/>
            <person name="Wu W.L."/>
            <person name="Chen Y.Y."/>
            <person name="Lin Y.F."/>
            <person name="Hsu J.L."/>
            <person name="Li C.Y."/>
            <person name="Wang Z.W."/>
            <person name="Zhao X."/>
            <person name="Zhong W.Y."/>
            <person name="Ma X.K."/>
            <person name="Ma L."/>
            <person name="Huang J."/>
            <person name="Chen G.Z."/>
            <person name="Huang M.Z."/>
            <person name="Huang L."/>
            <person name="Peng D.H."/>
            <person name="Luo Y.B."/>
            <person name="Zou S.Q."/>
            <person name="Chen S.P."/>
            <person name="Lan S."/>
            <person name="Tsai W.C."/>
            <person name="Van de Peer Y."/>
            <person name="Liu Z.J."/>
        </authorList>
    </citation>
    <scope>NUCLEOTIDE SEQUENCE [LARGE SCALE GENOMIC DNA]</scope>
    <source>
        <strain evidence="9">Lor287</strain>
    </source>
</reference>
<dbReference type="Gene3D" id="4.10.280.10">
    <property type="entry name" value="Helix-loop-helix DNA-binding domain"/>
    <property type="match status" value="1"/>
</dbReference>
<dbReference type="EMBL" id="JBBWWQ010000003">
    <property type="protein sequence ID" value="KAK8952074.1"/>
    <property type="molecule type" value="Genomic_DNA"/>
</dbReference>
<comment type="subunit">
    <text evidence="3">Homodimer.</text>
</comment>
<dbReference type="CDD" id="cd11393">
    <property type="entry name" value="bHLH_AtbHLH_like"/>
    <property type="match status" value="1"/>
</dbReference>